<dbReference type="InterPro" id="IPR036291">
    <property type="entry name" value="NAD(P)-bd_dom_sf"/>
</dbReference>
<dbReference type="Pfam" id="PF01408">
    <property type="entry name" value="GFO_IDH_MocA"/>
    <property type="match status" value="1"/>
</dbReference>
<dbReference type="Proteomes" id="UP000831537">
    <property type="component" value="Chromosome"/>
</dbReference>
<feature type="domain" description="Gfo/Idh/MocA-like oxidoreductase N-terminal" evidence="1">
    <location>
        <begin position="2"/>
        <end position="122"/>
    </location>
</feature>
<reference evidence="3 4" key="1">
    <citation type="submission" date="2022-04" db="EMBL/GenBank/DDBJ databases">
        <title>Gracilibacillus sp. isolated from saltern.</title>
        <authorList>
            <person name="Won M."/>
            <person name="Lee C.-M."/>
            <person name="Woen H.-Y."/>
            <person name="Kwon S.-W."/>
        </authorList>
    </citation>
    <scope>NUCLEOTIDE SEQUENCE [LARGE SCALE GENOMIC DNA]</scope>
    <source>
        <strain evidence="3 4">SSPM10-3</strain>
    </source>
</reference>
<sequence>MLNVAVVGVNNIGSLHCQAYLENPDTALVAVCDLVEERAQAAATNYQTRAYTNLDDLLEKEVVDIVSVATAGVENGSHHYAPVMTAMKAGKDVLVEKPISNSLEEAREMVRVALEKKVRLGCNLNHRFVPAAAKGKALIAEDKLGSLLYLNMKLTIQNPKDMTEWFHMRALHPHSIDVMRYFAGDVRRVQSFMTRAPKRQSWSTVSVNMEFQSGAVGHLTGSYDMSRHHPIEYCEVAGTSGRFEIDNVYEHFRYYPHHQQEMTTMRNSIMTGVDTFHATLRNRIDQFIIDVKAGTHPIKLSASGFDALAAQEVIEAAIASHQANGKVIEVPQIHDYLPIRNVSH</sequence>
<dbReference type="Gene3D" id="3.30.360.10">
    <property type="entry name" value="Dihydrodipicolinate Reductase, domain 2"/>
    <property type="match status" value="1"/>
</dbReference>
<dbReference type="Pfam" id="PF22725">
    <property type="entry name" value="GFO_IDH_MocA_C3"/>
    <property type="match status" value="1"/>
</dbReference>
<feature type="domain" description="GFO/IDH/MocA-like oxidoreductase" evidence="2">
    <location>
        <begin position="136"/>
        <end position="244"/>
    </location>
</feature>
<protein>
    <submittedName>
        <fullName evidence="3">Gfo/Idh/MocA family oxidoreductase</fullName>
    </submittedName>
</protein>
<gene>
    <name evidence="3" type="ORF">MUN87_08660</name>
</gene>
<evidence type="ECO:0000259" key="2">
    <source>
        <dbReference type="Pfam" id="PF22725"/>
    </source>
</evidence>
<evidence type="ECO:0000259" key="1">
    <source>
        <dbReference type="Pfam" id="PF01408"/>
    </source>
</evidence>
<dbReference type="RefSeq" id="WP_244747333.1">
    <property type="nucleotide sequence ID" value="NZ_CP095071.1"/>
</dbReference>
<dbReference type="SUPFAM" id="SSF55347">
    <property type="entry name" value="Glyceraldehyde-3-phosphate dehydrogenase-like, C-terminal domain"/>
    <property type="match status" value="1"/>
</dbReference>
<dbReference type="InterPro" id="IPR055170">
    <property type="entry name" value="GFO_IDH_MocA-like_dom"/>
</dbReference>
<dbReference type="InterPro" id="IPR051450">
    <property type="entry name" value="Gfo/Idh/MocA_Oxidoreductases"/>
</dbReference>
<accession>A0ABY4GRB5</accession>
<dbReference type="InterPro" id="IPR000683">
    <property type="entry name" value="Gfo/Idh/MocA-like_OxRdtase_N"/>
</dbReference>
<organism evidence="3 4">
    <name type="scientific">Gracilibacillus salinarum</name>
    <dbReference type="NCBI Taxonomy" id="2932255"/>
    <lineage>
        <taxon>Bacteria</taxon>
        <taxon>Bacillati</taxon>
        <taxon>Bacillota</taxon>
        <taxon>Bacilli</taxon>
        <taxon>Bacillales</taxon>
        <taxon>Bacillaceae</taxon>
        <taxon>Gracilibacillus</taxon>
    </lineage>
</organism>
<dbReference type="EMBL" id="CP095071">
    <property type="protein sequence ID" value="UOQ86938.1"/>
    <property type="molecule type" value="Genomic_DNA"/>
</dbReference>
<evidence type="ECO:0000313" key="3">
    <source>
        <dbReference type="EMBL" id="UOQ86938.1"/>
    </source>
</evidence>
<dbReference type="SUPFAM" id="SSF51735">
    <property type="entry name" value="NAD(P)-binding Rossmann-fold domains"/>
    <property type="match status" value="1"/>
</dbReference>
<evidence type="ECO:0000313" key="4">
    <source>
        <dbReference type="Proteomes" id="UP000831537"/>
    </source>
</evidence>
<dbReference type="PANTHER" id="PTHR43377:SF1">
    <property type="entry name" value="BILIVERDIN REDUCTASE A"/>
    <property type="match status" value="1"/>
</dbReference>
<dbReference type="Gene3D" id="3.40.50.720">
    <property type="entry name" value="NAD(P)-binding Rossmann-like Domain"/>
    <property type="match status" value="1"/>
</dbReference>
<keyword evidence="4" id="KW-1185">Reference proteome</keyword>
<dbReference type="PANTHER" id="PTHR43377">
    <property type="entry name" value="BILIVERDIN REDUCTASE A"/>
    <property type="match status" value="1"/>
</dbReference>
<name>A0ABY4GRB5_9BACI</name>
<proteinExistence type="predicted"/>